<evidence type="ECO:0000313" key="2">
    <source>
        <dbReference type="EMBL" id="GAA2797839.1"/>
    </source>
</evidence>
<dbReference type="EMBL" id="BAAAUX010000014">
    <property type="protein sequence ID" value="GAA2797839.1"/>
    <property type="molecule type" value="Genomic_DNA"/>
</dbReference>
<name>A0ABN3VER6_9PSEU</name>
<evidence type="ECO:0000313" key="3">
    <source>
        <dbReference type="Proteomes" id="UP001500979"/>
    </source>
</evidence>
<dbReference type="Pfam" id="PF14325">
    <property type="entry name" value="DUF4383"/>
    <property type="match status" value="1"/>
</dbReference>
<feature type="transmembrane region" description="Helical" evidence="1">
    <location>
        <begin position="78"/>
        <end position="95"/>
    </location>
</feature>
<keyword evidence="1" id="KW-0472">Membrane</keyword>
<protein>
    <recommendedName>
        <fullName evidence="4">DUF4383 domain-containing protein</fullName>
    </recommendedName>
</protein>
<evidence type="ECO:0008006" key="4">
    <source>
        <dbReference type="Google" id="ProtNLM"/>
    </source>
</evidence>
<proteinExistence type="predicted"/>
<feature type="transmembrane region" description="Helical" evidence="1">
    <location>
        <begin position="12"/>
        <end position="33"/>
    </location>
</feature>
<feature type="transmembrane region" description="Helical" evidence="1">
    <location>
        <begin position="53"/>
        <end position="71"/>
    </location>
</feature>
<dbReference type="Proteomes" id="UP001500979">
    <property type="component" value="Unassembled WGS sequence"/>
</dbReference>
<dbReference type="RefSeq" id="WP_344681151.1">
    <property type="nucleotide sequence ID" value="NZ_BAAAUX010000014.1"/>
</dbReference>
<reference evidence="2 3" key="1">
    <citation type="journal article" date="2019" name="Int. J. Syst. Evol. Microbiol.">
        <title>The Global Catalogue of Microorganisms (GCM) 10K type strain sequencing project: providing services to taxonomists for standard genome sequencing and annotation.</title>
        <authorList>
            <consortium name="The Broad Institute Genomics Platform"/>
            <consortium name="The Broad Institute Genome Sequencing Center for Infectious Disease"/>
            <person name="Wu L."/>
            <person name="Ma J."/>
        </authorList>
    </citation>
    <scope>NUCLEOTIDE SEQUENCE [LARGE SCALE GENOMIC DNA]</scope>
    <source>
        <strain evidence="2 3">JCM 9383</strain>
    </source>
</reference>
<sequence length="142" mass="15110">MGGQGDPDPEKVRAWCAFLAGLQGIALLALGVAGIALNTGPPVPQLLGMQLNMPHSVLLAVTGAGATTLLAWRRPLRWFLTAEFLVYLMLFVYGSAVEAGTTRRSWLDTDTAGNFLHAGLSTFSVALLLLIFLTPGAESRRT</sequence>
<accession>A0ABN3VER6</accession>
<gene>
    <name evidence="2" type="ORF">GCM10010470_36290</name>
</gene>
<comment type="caution">
    <text evidence="2">The sequence shown here is derived from an EMBL/GenBank/DDBJ whole genome shotgun (WGS) entry which is preliminary data.</text>
</comment>
<keyword evidence="3" id="KW-1185">Reference proteome</keyword>
<feature type="transmembrane region" description="Helical" evidence="1">
    <location>
        <begin position="115"/>
        <end position="133"/>
    </location>
</feature>
<organism evidence="2 3">
    <name type="scientific">Saccharopolyspora taberi</name>
    <dbReference type="NCBI Taxonomy" id="60895"/>
    <lineage>
        <taxon>Bacteria</taxon>
        <taxon>Bacillati</taxon>
        <taxon>Actinomycetota</taxon>
        <taxon>Actinomycetes</taxon>
        <taxon>Pseudonocardiales</taxon>
        <taxon>Pseudonocardiaceae</taxon>
        <taxon>Saccharopolyspora</taxon>
    </lineage>
</organism>
<keyword evidence="1" id="KW-1133">Transmembrane helix</keyword>
<keyword evidence="1" id="KW-0812">Transmembrane</keyword>
<evidence type="ECO:0000256" key="1">
    <source>
        <dbReference type="SAM" id="Phobius"/>
    </source>
</evidence>